<evidence type="ECO:0000256" key="3">
    <source>
        <dbReference type="SAM" id="Phobius"/>
    </source>
</evidence>
<dbReference type="GO" id="GO:0005737">
    <property type="term" value="C:cytoplasm"/>
    <property type="evidence" value="ECO:0007669"/>
    <property type="project" value="UniProtKB-ARBA"/>
</dbReference>
<evidence type="ECO:0000256" key="1">
    <source>
        <dbReference type="ARBA" id="ARBA00006235"/>
    </source>
</evidence>
<comment type="similarity">
    <text evidence="1">Belongs to the ClpA/ClpB family. Torsin subfamily.</text>
</comment>
<evidence type="ECO:0000313" key="5">
    <source>
        <dbReference type="Proteomes" id="UP000005408"/>
    </source>
</evidence>
<dbReference type="PANTHER" id="PTHR10760:SF2">
    <property type="entry name" value="LD13476P-RELATED"/>
    <property type="match status" value="1"/>
</dbReference>
<sequence>MEEEEPMDISGEDNDFFNTHSALPTRFKESSKKWNSNATICSSSPTKHESRLYGRSASVDELILRQRLKQKNIEISKPLIEEMRGLNSMRSLTPKKRHSMHELSQKTPKLVGPNHPDFKQDSKKNKEKSSLFNKRNNGTFMVWAIVILFCVIGKIYLSYNADCEMFIDFPNLEKNFDHFLFGQHIARNVSISTLSRYWEQSLSTNHTRLKPFVFSFHGWTGVGKNFVTKLILNSLHVHHYKTYLVPNQFPSSNIQSYAKDISKSIRKHIRDCRFNVFIFDEMDKAPPSLIKGLKSVLTSLKNKEFDNQWIVFIFLSNSKGSEINSFLFSQIAKGRSREDLTHGEFLSVLHQESEKQWYHDIHDKNLIDVYVPFLPLNTTHIEYCIKQDLRRKKVVPSDGLVLKILHELSFFQPPGTPVQYSLTGCKRVSDKVDLHITSVD</sequence>
<dbReference type="InterPro" id="IPR027417">
    <property type="entry name" value="P-loop_NTPase"/>
</dbReference>
<dbReference type="EnsemblMetazoa" id="G26176.3">
    <property type="protein sequence ID" value="G26176.3:cds"/>
    <property type="gene ID" value="G26176"/>
</dbReference>
<evidence type="ECO:0000313" key="4">
    <source>
        <dbReference type="EnsemblMetazoa" id="G26176.3:cds"/>
    </source>
</evidence>
<reference evidence="4" key="1">
    <citation type="submission" date="2022-08" db="UniProtKB">
        <authorList>
            <consortium name="EnsemblMetazoa"/>
        </authorList>
    </citation>
    <scope>IDENTIFICATION</scope>
    <source>
        <strain evidence="4">05x7-T-G4-1.051#20</strain>
    </source>
</reference>
<dbReference type="AlphaFoldDB" id="A0A8W8L117"/>
<dbReference type="GO" id="GO:0012505">
    <property type="term" value="C:endomembrane system"/>
    <property type="evidence" value="ECO:0007669"/>
    <property type="project" value="UniProtKB-ARBA"/>
</dbReference>
<name>A0A8W8L117_MAGGI</name>
<protein>
    <recommendedName>
        <fullName evidence="6">Torsin-1A</fullName>
    </recommendedName>
</protein>
<dbReference type="Pfam" id="PF06309">
    <property type="entry name" value="Torsin"/>
    <property type="match status" value="1"/>
</dbReference>
<dbReference type="OMA" id="WRPNVIV"/>
<dbReference type="InterPro" id="IPR010448">
    <property type="entry name" value="Torsin"/>
</dbReference>
<keyword evidence="3" id="KW-0472">Membrane</keyword>
<accession>A0A8W8L117</accession>
<dbReference type="PANTHER" id="PTHR10760">
    <property type="entry name" value="TORSIN"/>
    <property type="match status" value="1"/>
</dbReference>
<dbReference type="GO" id="GO:0071218">
    <property type="term" value="P:cellular response to misfolded protein"/>
    <property type="evidence" value="ECO:0007669"/>
    <property type="project" value="TreeGrafter"/>
</dbReference>
<keyword evidence="3" id="KW-1133">Transmembrane helix</keyword>
<dbReference type="Gene3D" id="3.40.50.300">
    <property type="entry name" value="P-loop containing nucleotide triphosphate hydrolases"/>
    <property type="match status" value="1"/>
</dbReference>
<dbReference type="Proteomes" id="UP000005408">
    <property type="component" value="Unassembled WGS sequence"/>
</dbReference>
<evidence type="ECO:0008006" key="6">
    <source>
        <dbReference type="Google" id="ProtNLM"/>
    </source>
</evidence>
<feature type="transmembrane region" description="Helical" evidence="3">
    <location>
        <begin position="140"/>
        <end position="159"/>
    </location>
</feature>
<evidence type="ECO:0000256" key="2">
    <source>
        <dbReference type="SAM" id="MobiDB-lite"/>
    </source>
</evidence>
<keyword evidence="5" id="KW-1185">Reference proteome</keyword>
<dbReference type="GO" id="GO:0016887">
    <property type="term" value="F:ATP hydrolysis activity"/>
    <property type="evidence" value="ECO:0007669"/>
    <property type="project" value="InterPro"/>
</dbReference>
<feature type="region of interest" description="Disordered" evidence="2">
    <location>
        <begin position="94"/>
        <end position="130"/>
    </location>
</feature>
<proteinExistence type="inferred from homology"/>
<feature type="compositionally biased region" description="Basic and acidic residues" evidence="2">
    <location>
        <begin position="116"/>
        <end position="129"/>
    </location>
</feature>
<keyword evidence="3" id="KW-0812">Transmembrane</keyword>
<dbReference type="SUPFAM" id="SSF52540">
    <property type="entry name" value="P-loop containing nucleoside triphosphate hydrolases"/>
    <property type="match status" value="1"/>
</dbReference>
<dbReference type="EnsemblMetazoa" id="G26176.2">
    <property type="protein sequence ID" value="G26176.2:cds"/>
    <property type="gene ID" value="G26176"/>
</dbReference>
<dbReference type="GO" id="GO:0005524">
    <property type="term" value="F:ATP binding"/>
    <property type="evidence" value="ECO:0007669"/>
    <property type="project" value="InterPro"/>
</dbReference>
<dbReference type="OrthoDB" id="19623at2759"/>
<organism evidence="4 5">
    <name type="scientific">Magallana gigas</name>
    <name type="common">Pacific oyster</name>
    <name type="synonym">Crassostrea gigas</name>
    <dbReference type="NCBI Taxonomy" id="29159"/>
    <lineage>
        <taxon>Eukaryota</taxon>
        <taxon>Metazoa</taxon>
        <taxon>Spiralia</taxon>
        <taxon>Lophotrochozoa</taxon>
        <taxon>Mollusca</taxon>
        <taxon>Bivalvia</taxon>
        <taxon>Autobranchia</taxon>
        <taxon>Pteriomorphia</taxon>
        <taxon>Ostreida</taxon>
        <taxon>Ostreoidea</taxon>
        <taxon>Ostreidae</taxon>
        <taxon>Magallana</taxon>
    </lineage>
</organism>